<accession>A0A7W9EW12</accession>
<evidence type="ECO:0000313" key="10">
    <source>
        <dbReference type="Proteomes" id="UP000546200"/>
    </source>
</evidence>
<organism evidence="9 10">
    <name type="scientific">Sphingomonas aerophila</name>
    <dbReference type="NCBI Taxonomy" id="1344948"/>
    <lineage>
        <taxon>Bacteria</taxon>
        <taxon>Pseudomonadati</taxon>
        <taxon>Pseudomonadota</taxon>
        <taxon>Alphaproteobacteria</taxon>
        <taxon>Sphingomonadales</taxon>
        <taxon>Sphingomonadaceae</taxon>
        <taxon>Sphingomonas</taxon>
    </lineage>
</organism>
<reference evidence="9 10" key="1">
    <citation type="submission" date="2020-08" db="EMBL/GenBank/DDBJ databases">
        <title>Genomic Encyclopedia of Type Strains, Phase IV (KMG-IV): sequencing the most valuable type-strain genomes for metagenomic binning, comparative biology and taxonomic classification.</title>
        <authorList>
            <person name="Goeker M."/>
        </authorList>
    </citation>
    <scope>NUCLEOTIDE SEQUENCE [LARGE SCALE GENOMIC DNA]</scope>
    <source>
        <strain evidence="9 10">DSM 100044</strain>
    </source>
</reference>
<keyword evidence="5 9" id="KW-0378">Hydrolase</keyword>
<dbReference type="GO" id="GO:0006753">
    <property type="term" value="P:nucleoside phosphate metabolic process"/>
    <property type="evidence" value="ECO:0007669"/>
    <property type="project" value="TreeGrafter"/>
</dbReference>
<dbReference type="PROSITE" id="PS51462">
    <property type="entry name" value="NUDIX"/>
    <property type="match status" value="1"/>
</dbReference>
<evidence type="ECO:0000256" key="3">
    <source>
        <dbReference type="ARBA" id="ARBA00007275"/>
    </source>
</evidence>
<dbReference type="EMBL" id="JACIJK010000005">
    <property type="protein sequence ID" value="MBB5715058.1"/>
    <property type="molecule type" value="Genomic_DNA"/>
</dbReference>
<dbReference type="AlphaFoldDB" id="A0A7W9EW12"/>
<comment type="catalytic activity">
    <reaction evidence="1">
        <text>GDP-alpha-D-mannose + H2O = alpha-D-mannose 1-phosphate + GMP + 2 H(+)</text>
        <dbReference type="Rhea" id="RHEA:27978"/>
        <dbReference type="ChEBI" id="CHEBI:15377"/>
        <dbReference type="ChEBI" id="CHEBI:15378"/>
        <dbReference type="ChEBI" id="CHEBI:57527"/>
        <dbReference type="ChEBI" id="CHEBI:58115"/>
        <dbReference type="ChEBI" id="CHEBI:58409"/>
    </reaction>
</comment>
<feature type="domain" description="Nudix hydrolase" evidence="8">
    <location>
        <begin position="28"/>
        <end position="160"/>
    </location>
</feature>
<evidence type="ECO:0000256" key="1">
    <source>
        <dbReference type="ARBA" id="ARBA00000847"/>
    </source>
</evidence>
<evidence type="ECO:0000313" key="9">
    <source>
        <dbReference type="EMBL" id="MBB5715058.1"/>
    </source>
</evidence>
<dbReference type="Pfam" id="PF00293">
    <property type="entry name" value="NUDIX"/>
    <property type="match status" value="1"/>
</dbReference>
<dbReference type="GO" id="GO:0019693">
    <property type="term" value="P:ribose phosphate metabolic process"/>
    <property type="evidence" value="ECO:0007669"/>
    <property type="project" value="TreeGrafter"/>
</dbReference>
<dbReference type="Proteomes" id="UP000546200">
    <property type="component" value="Unassembled WGS sequence"/>
</dbReference>
<dbReference type="InterPro" id="IPR000086">
    <property type="entry name" value="NUDIX_hydrolase_dom"/>
</dbReference>
<evidence type="ECO:0000256" key="2">
    <source>
        <dbReference type="ARBA" id="ARBA00001946"/>
    </source>
</evidence>
<protein>
    <recommendedName>
        <fullName evidence="4">GDP-mannose pyrophosphatase</fullName>
    </recommendedName>
    <alternativeName>
        <fullName evidence="6">GDP-mannose hydrolase</fullName>
    </alternativeName>
    <alternativeName>
        <fullName evidence="7">GDPMK</fullName>
    </alternativeName>
</protein>
<proteinExistence type="inferred from homology"/>
<dbReference type="InterPro" id="IPR015797">
    <property type="entry name" value="NUDIX_hydrolase-like_dom_sf"/>
</dbReference>
<dbReference type="Gene3D" id="3.90.79.10">
    <property type="entry name" value="Nucleoside Triphosphate Pyrophosphohydrolase"/>
    <property type="match status" value="1"/>
</dbReference>
<dbReference type="InterPro" id="IPR020084">
    <property type="entry name" value="NUDIX_hydrolase_CS"/>
</dbReference>
<dbReference type="PANTHER" id="PTHR11839">
    <property type="entry name" value="UDP/ADP-SUGAR PYROPHOSPHATASE"/>
    <property type="match status" value="1"/>
</dbReference>
<evidence type="ECO:0000256" key="5">
    <source>
        <dbReference type="ARBA" id="ARBA00022801"/>
    </source>
</evidence>
<keyword evidence="10" id="KW-1185">Reference proteome</keyword>
<comment type="caution">
    <text evidence="9">The sequence shown here is derived from an EMBL/GenBank/DDBJ whole genome shotgun (WGS) entry which is preliminary data.</text>
</comment>
<evidence type="ECO:0000256" key="7">
    <source>
        <dbReference type="ARBA" id="ARBA00032272"/>
    </source>
</evidence>
<comment type="cofactor">
    <cofactor evidence="2">
        <name>Mg(2+)</name>
        <dbReference type="ChEBI" id="CHEBI:18420"/>
    </cofactor>
</comment>
<dbReference type="GO" id="GO:0016787">
    <property type="term" value="F:hydrolase activity"/>
    <property type="evidence" value="ECO:0007669"/>
    <property type="project" value="UniProtKB-KW"/>
</dbReference>
<dbReference type="RefSeq" id="WP_184057007.1">
    <property type="nucleotide sequence ID" value="NZ_JACIJK010000005.1"/>
</dbReference>
<name>A0A7W9EW12_9SPHN</name>
<sequence length="168" mass="18026">MSDGDTVWQGKYLSVIKQGSWEYAERNGDIDAAVIVAVDDGHLILVEQFRIPAGRRCLELPAGLVGDESQGEALTDAAARELEEETGYRPASVEVLGEYYSSPGMTSERFTMVRATGLTRVGEGGGDDKEDITVHRVPLAELDAFVASKRAAGVGMDSKLLALIGPRL</sequence>
<dbReference type="SUPFAM" id="SSF55811">
    <property type="entry name" value="Nudix"/>
    <property type="match status" value="1"/>
</dbReference>
<evidence type="ECO:0000256" key="6">
    <source>
        <dbReference type="ARBA" id="ARBA00032162"/>
    </source>
</evidence>
<dbReference type="CDD" id="cd03424">
    <property type="entry name" value="NUDIX_ADPRase_Nudt5_UGPPase_Nudt14"/>
    <property type="match status" value="1"/>
</dbReference>
<dbReference type="PANTHER" id="PTHR11839:SF18">
    <property type="entry name" value="NUDIX HYDROLASE DOMAIN-CONTAINING PROTEIN"/>
    <property type="match status" value="1"/>
</dbReference>
<evidence type="ECO:0000259" key="8">
    <source>
        <dbReference type="PROSITE" id="PS51462"/>
    </source>
</evidence>
<comment type="similarity">
    <text evidence="3">Belongs to the Nudix hydrolase family. NudK subfamily.</text>
</comment>
<gene>
    <name evidence="9" type="ORF">FHS94_001899</name>
</gene>
<dbReference type="PROSITE" id="PS00893">
    <property type="entry name" value="NUDIX_BOX"/>
    <property type="match status" value="1"/>
</dbReference>
<evidence type="ECO:0000256" key="4">
    <source>
        <dbReference type="ARBA" id="ARBA00016377"/>
    </source>
</evidence>